<protein>
    <submittedName>
        <fullName evidence="5">Two-component response regulator</fullName>
    </submittedName>
</protein>
<gene>
    <name evidence="5" type="ORF">MPEBLZ_00194</name>
</gene>
<dbReference type="EMBL" id="LKCM01000017">
    <property type="protein sequence ID" value="KPQ45211.1"/>
    <property type="molecule type" value="Genomic_DNA"/>
</dbReference>
<dbReference type="AlphaFoldDB" id="A0A0P8E3R4"/>
<reference evidence="5 6" key="1">
    <citation type="submission" date="2015-09" db="EMBL/GenBank/DDBJ databases">
        <title>A metagenomics-based metabolic model of nitrate-dependent anaerobic oxidation of methane by Methanoperedens-like archaea.</title>
        <authorList>
            <person name="Arshad A."/>
            <person name="Speth D.R."/>
            <person name="De Graaf R.M."/>
            <person name="Op Den Camp H.J."/>
            <person name="Jetten M.S."/>
            <person name="Welte C.U."/>
        </authorList>
    </citation>
    <scope>NUCLEOTIDE SEQUENCE [LARGE SCALE GENOMIC DNA]</scope>
</reference>
<sequence>MKILIIEDNPQNMKLLAFVLKKYGHDVIEAFCGLEGVEKATDSHPELILMDIQLPDIDGLEVTKRIRAKEPVQKIPIMAITSYAMAGDREKVMEAGCNGYFEKPINPLTIMKDIEKVLEMKKP</sequence>
<evidence type="ECO:0000313" key="5">
    <source>
        <dbReference type="EMBL" id="KPQ45211.1"/>
    </source>
</evidence>
<dbReference type="Proteomes" id="UP000050360">
    <property type="component" value="Unassembled WGS sequence"/>
</dbReference>
<dbReference type="SUPFAM" id="SSF52172">
    <property type="entry name" value="CheY-like"/>
    <property type="match status" value="1"/>
</dbReference>
<dbReference type="GO" id="GO:0000160">
    <property type="term" value="P:phosphorelay signal transduction system"/>
    <property type="evidence" value="ECO:0007669"/>
    <property type="project" value="UniProtKB-KW"/>
</dbReference>
<dbReference type="PANTHER" id="PTHR45339:SF1">
    <property type="entry name" value="HYBRID SIGNAL TRANSDUCTION HISTIDINE KINASE J"/>
    <property type="match status" value="1"/>
</dbReference>
<keyword evidence="1 3" id="KW-0597">Phosphoprotein</keyword>
<feature type="modified residue" description="4-aspartylphosphate" evidence="3">
    <location>
        <position position="51"/>
    </location>
</feature>
<accession>A0A0P8E3R4</accession>
<dbReference type="InterPro" id="IPR001789">
    <property type="entry name" value="Sig_transdc_resp-reg_receiver"/>
</dbReference>
<proteinExistence type="predicted"/>
<evidence type="ECO:0000256" key="2">
    <source>
        <dbReference type="ARBA" id="ARBA00023012"/>
    </source>
</evidence>
<dbReference type="InterPro" id="IPR011006">
    <property type="entry name" value="CheY-like_superfamily"/>
</dbReference>
<name>A0A0P8E3R4_9EURY</name>
<dbReference type="PANTHER" id="PTHR45339">
    <property type="entry name" value="HYBRID SIGNAL TRANSDUCTION HISTIDINE KINASE J"/>
    <property type="match status" value="1"/>
</dbReference>
<evidence type="ECO:0000259" key="4">
    <source>
        <dbReference type="PROSITE" id="PS50110"/>
    </source>
</evidence>
<evidence type="ECO:0000256" key="3">
    <source>
        <dbReference type="PROSITE-ProRule" id="PRU00169"/>
    </source>
</evidence>
<keyword evidence="2" id="KW-0902">Two-component regulatory system</keyword>
<dbReference type="Pfam" id="PF00072">
    <property type="entry name" value="Response_reg"/>
    <property type="match status" value="1"/>
</dbReference>
<evidence type="ECO:0000313" key="6">
    <source>
        <dbReference type="Proteomes" id="UP000050360"/>
    </source>
</evidence>
<dbReference type="SMART" id="SM00448">
    <property type="entry name" value="REC"/>
    <property type="match status" value="1"/>
</dbReference>
<dbReference type="Gene3D" id="3.40.50.2300">
    <property type="match status" value="1"/>
</dbReference>
<organism evidence="5 6">
    <name type="scientific">Candidatus Methanoperedens nitratireducens</name>
    <dbReference type="NCBI Taxonomy" id="1392998"/>
    <lineage>
        <taxon>Archaea</taxon>
        <taxon>Methanobacteriati</taxon>
        <taxon>Methanobacteriota</taxon>
        <taxon>Stenosarchaea group</taxon>
        <taxon>Methanomicrobia</taxon>
        <taxon>Methanosarcinales</taxon>
        <taxon>ANME-2 cluster</taxon>
        <taxon>Candidatus Methanoperedentaceae</taxon>
        <taxon>Candidatus Methanoperedens</taxon>
    </lineage>
</organism>
<feature type="domain" description="Response regulatory" evidence="4">
    <location>
        <begin position="2"/>
        <end position="118"/>
    </location>
</feature>
<evidence type="ECO:0000256" key="1">
    <source>
        <dbReference type="ARBA" id="ARBA00022553"/>
    </source>
</evidence>
<dbReference type="PROSITE" id="PS50110">
    <property type="entry name" value="RESPONSE_REGULATORY"/>
    <property type="match status" value="1"/>
</dbReference>
<comment type="caution">
    <text evidence="5">The sequence shown here is derived from an EMBL/GenBank/DDBJ whole genome shotgun (WGS) entry which is preliminary data.</text>
</comment>